<dbReference type="Proteomes" id="UP000058636">
    <property type="component" value="Unassembled WGS sequence"/>
</dbReference>
<dbReference type="PANTHER" id="PTHR33169:SF14">
    <property type="entry name" value="TRANSCRIPTIONAL REGULATOR RV3488"/>
    <property type="match status" value="1"/>
</dbReference>
<dbReference type="EMBL" id="LGFG01000004">
    <property type="protein sequence ID" value="KUK23779.1"/>
    <property type="molecule type" value="Genomic_DNA"/>
</dbReference>
<evidence type="ECO:0000313" key="4">
    <source>
        <dbReference type="Proteomes" id="UP000058636"/>
    </source>
</evidence>
<feature type="domain" description="Transcription regulator PadR N-terminal" evidence="2">
    <location>
        <begin position="18"/>
        <end position="92"/>
    </location>
</feature>
<dbReference type="PATRIC" id="fig|93930.3.peg.648"/>
<organism evidence="3 4">
    <name type="scientific">Thermotoga petrophila</name>
    <dbReference type="NCBI Taxonomy" id="93929"/>
    <lineage>
        <taxon>Bacteria</taxon>
        <taxon>Thermotogati</taxon>
        <taxon>Thermotogota</taxon>
        <taxon>Thermotogae</taxon>
        <taxon>Thermotogales</taxon>
        <taxon>Thermotogaceae</taxon>
        <taxon>Thermotoga</taxon>
    </lineage>
</organism>
<proteinExistence type="predicted"/>
<name>A0A101ESB5_9THEM</name>
<dbReference type="PANTHER" id="PTHR33169">
    <property type="entry name" value="PADR-FAMILY TRANSCRIPTIONAL REGULATOR"/>
    <property type="match status" value="1"/>
</dbReference>
<accession>A0A101ESB5</accession>
<dbReference type="InterPro" id="IPR005149">
    <property type="entry name" value="Tscrpt_reg_PadR_N"/>
</dbReference>
<dbReference type="Pfam" id="PF03551">
    <property type="entry name" value="PadR"/>
    <property type="match status" value="1"/>
</dbReference>
<dbReference type="SUPFAM" id="SSF46785">
    <property type="entry name" value="Winged helix' DNA-binding domain"/>
    <property type="match status" value="1"/>
</dbReference>
<dbReference type="Gene3D" id="1.10.10.10">
    <property type="entry name" value="Winged helix-like DNA-binding domain superfamily/Winged helix DNA-binding domain"/>
    <property type="match status" value="1"/>
</dbReference>
<evidence type="ECO:0000313" key="3">
    <source>
        <dbReference type="EMBL" id="KUK23779.1"/>
    </source>
</evidence>
<keyword evidence="1" id="KW-0175">Coiled coil</keyword>
<evidence type="ECO:0000259" key="2">
    <source>
        <dbReference type="Pfam" id="PF03551"/>
    </source>
</evidence>
<feature type="coiled-coil region" evidence="1">
    <location>
        <begin position="90"/>
        <end position="117"/>
    </location>
</feature>
<reference evidence="3 4" key="1">
    <citation type="journal article" date="2015" name="MBio">
        <title>Genome-Resolved Metagenomic Analysis Reveals Roles for Candidate Phyla and Other Microbial Community Members in Biogeochemical Transformations in Oil Reservoirs.</title>
        <authorList>
            <person name="Hu P."/>
            <person name="Tom L."/>
            <person name="Singh A."/>
            <person name="Thomas B.C."/>
            <person name="Baker B.J."/>
            <person name="Piceno Y.M."/>
            <person name="Andersen G.L."/>
            <person name="Banfield J.F."/>
        </authorList>
    </citation>
    <scope>NUCLEOTIDE SEQUENCE [LARGE SCALE GENOMIC DNA]</scope>
    <source>
        <strain evidence="3">46_26</strain>
    </source>
</reference>
<dbReference type="InterPro" id="IPR036390">
    <property type="entry name" value="WH_DNA-bd_sf"/>
</dbReference>
<evidence type="ECO:0000256" key="1">
    <source>
        <dbReference type="SAM" id="Coils"/>
    </source>
</evidence>
<sequence length="118" mass="13717">MRHRGGRGFRGWWLASTILLLVAEKPSHGYELAERLAEFGIEIPGIGHMGNIYRVLADLEESGLLSTEWDTTVSPPRKIYRITPQGKLYLKEILRSLEDMKRRIETLEERIKRVLQEE</sequence>
<dbReference type="AlphaFoldDB" id="A0A101ESB5"/>
<protein>
    <submittedName>
        <fullName evidence="3">Transcriptional regulator, PadR-like family</fullName>
    </submittedName>
</protein>
<dbReference type="InterPro" id="IPR036388">
    <property type="entry name" value="WH-like_DNA-bd_sf"/>
</dbReference>
<dbReference type="InterPro" id="IPR052509">
    <property type="entry name" value="Metal_resp_DNA-bind_regulator"/>
</dbReference>
<dbReference type="RefSeq" id="WP_008193205.1">
    <property type="nucleotide sequence ID" value="NZ_DAITJQ010000001.1"/>
</dbReference>
<comment type="caution">
    <text evidence="3">The sequence shown here is derived from an EMBL/GenBank/DDBJ whole genome shotgun (WGS) entry which is preliminary data.</text>
</comment>
<gene>
    <name evidence="3" type="ORF">XD57_0125</name>
</gene>